<sequence length="1008" mass="113744">MWNLHFKVSDYSPYTNPGAGGAFLNSTDSMNESSHHTGAWKDHEVSLSIPLSDTSSMLEKAGIDARIEEILPSLSRGKSKCTETSVSSTAMQLHQSAKLQEETAWDPQTADMMRVIVRSNDAATILSAIRNFLPSSTPLVLSSALSKLSRTINSTNRCFILQSADYQRCLASCSERLEDFDGTSLARSFLALLKMKESPSWIKKLILLSSEKVEEMDFRQYVGYLSAILRLDSRLTEIRELRSCLLANVKKRLMETTETDQITKLIIALGWAHSVDVATQTYTVQKVLSIINQLNGSELADIIRSLGNLKVREPNLGRIMRDAVSKTIQDCGISEIIKITGGLTRMNAGEPEFFRLFVAPSIRIFVPQMKTSEIGIIIASYARLGFSDPDLFYDLARYLQPKIPNLLSSELAEITHSFAELSFENKPFYDSLKTQAIKLVDSFTNTCLIKTIYAFSMSGINDAKLFSILCDKAIGFLPTLRKFYVLRLLSALHEIEYLSHPIVRLILEDLQKAPASDLYAEECVEILRIISKLNPVERNTSYNAQLFSAILQRETTWNCLTADRIADLLEAMHDLGHYDKEILAMIQRRLHRYLARSGSIFFFRLLGGLSCLPYEERHAIRAHMHRRPGVLQVLMRRIGEIVYEMDDLNDKIILLYGLARLGMENDATVRLRDDVQYQIESRGQETTIPLFCYLVWSLVEMKSEEDWVRSLLKRFLSKRYEKKEIVNDNALRQSEGMTLDKVIRNEENEKNQANVELFVGRHEEAGKEEAEALLLLAWSCIFLGESDFLVPLLEEIASAFGELLPTEMLPAQQIALHFRQLSSSLNEPMSPMLKKWLDDVSTYTRQDLHKRTPAFGKLNNKYMGYISPCYRWISDALLKVGVPHFSEQVIANTYCVAAAFPTQGLLLDVLTFMDLKVPESSTSVASADMRQRQLCMLGWGVHSMSCKDFILAHRDGRVQKLIGNIVASFSPDATITNEENSSSSNGDLGCPNMVDPSLPSCEKSLVQS</sequence>
<feature type="region of interest" description="Disordered" evidence="1">
    <location>
        <begin position="976"/>
        <end position="1008"/>
    </location>
</feature>
<reference evidence="3 4" key="1">
    <citation type="journal article" date="2020" name="bioRxiv">
        <title>Metabolic contributions of an alphaproteobacterial endosymbiont in the apicomplexan Cardiosporidium cionae.</title>
        <authorList>
            <person name="Hunter E.S."/>
            <person name="Paight C.J."/>
            <person name="Lane C.E."/>
        </authorList>
    </citation>
    <scope>NUCLEOTIDE SEQUENCE [LARGE SCALE GENOMIC DNA]</scope>
    <source>
        <strain evidence="3">ESH_2018</strain>
    </source>
</reference>
<evidence type="ECO:0000256" key="1">
    <source>
        <dbReference type="SAM" id="MobiDB-lite"/>
    </source>
</evidence>
<proteinExistence type="predicted"/>
<organism evidence="3 4">
    <name type="scientific">Cardiosporidium cionae</name>
    <dbReference type="NCBI Taxonomy" id="476202"/>
    <lineage>
        <taxon>Eukaryota</taxon>
        <taxon>Sar</taxon>
        <taxon>Alveolata</taxon>
        <taxon>Apicomplexa</taxon>
        <taxon>Aconoidasida</taxon>
        <taxon>Nephromycida</taxon>
        <taxon>Cardiosporidium</taxon>
    </lineage>
</organism>
<dbReference type="InterPro" id="IPR058917">
    <property type="entry name" value="RESC6_dom"/>
</dbReference>
<evidence type="ECO:0000313" key="4">
    <source>
        <dbReference type="Proteomes" id="UP000823046"/>
    </source>
</evidence>
<protein>
    <recommendedName>
        <fullName evidence="2">RNA-editing substrate-binding complex 6 protein domain-containing protein</fullName>
    </recommendedName>
</protein>
<evidence type="ECO:0000259" key="2">
    <source>
        <dbReference type="Pfam" id="PF26188"/>
    </source>
</evidence>
<accession>A0ABQ7JBA4</accession>
<gene>
    <name evidence="3" type="ORF">IE077_002261</name>
</gene>
<dbReference type="Pfam" id="PF26188">
    <property type="entry name" value="RESC6"/>
    <property type="match status" value="1"/>
</dbReference>
<dbReference type="EMBL" id="JADAQX010000207">
    <property type="protein sequence ID" value="KAF8821251.1"/>
    <property type="molecule type" value="Genomic_DNA"/>
</dbReference>
<evidence type="ECO:0000313" key="3">
    <source>
        <dbReference type="EMBL" id="KAF8821251.1"/>
    </source>
</evidence>
<feature type="domain" description="RNA-editing substrate-binding complex 6 protein" evidence="2">
    <location>
        <begin position="258"/>
        <end position="534"/>
    </location>
</feature>
<name>A0ABQ7JBA4_9APIC</name>
<dbReference type="Proteomes" id="UP000823046">
    <property type="component" value="Unassembled WGS sequence"/>
</dbReference>
<keyword evidence="4" id="KW-1185">Reference proteome</keyword>
<comment type="caution">
    <text evidence="3">The sequence shown here is derived from an EMBL/GenBank/DDBJ whole genome shotgun (WGS) entry which is preliminary data.</text>
</comment>